<dbReference type="GO" id="GO:0006508">
    <property type="term" value="P:proteolysis"/>
    <property type="evidence" value="ECO:0007669"/>
    <property type="project" value="UniProtKB-KW"/>
</dbReference>
<dbReference type="InParanoid" id="A0A7J7DJR5"/>
<dbReference type="InterPro" id="IPR037518">
    <property type="entry name" value="MPN"/>
</dbReference>
<keyword evidence="11" id="KW-1185">Reference proteome</keyword>
<evidence type="ECO:0000256" key="6">
    <source>
        <dbReference type="ARBA" id="ARBA00022801"/>
    </source>
</evidence>
<gene>
    <name evidence="10" type="ORF">HS088_TW06G00773</name>
</gene>
<evidence type="ECO:0000313" key="11">
    <source>
        <dbReference type="Proteomes" id="UP000593562"/>
    </source>
</evidence>
<keyword evidence="5" id="KW-0833">Ubl conjugation pathway</keyword>
<comment type="cofactor">
    <cofactor evidence="1">
        <name>Zn(2+)</name>
        <dbReference type="ChEBI" id="CHEBI:29105"/>
    </cofactor>
</comment>
<organism evidence="10 11">
    <name type="scientific">Tripterygium wilfordii</name>
    <name type="common">Thunder God vine</name>
    <dbReference type="NCBI Taxonomy" id="458696"/>
    <lineage>
        <taxon>Eukaryota</taxon>
        <taxon>Viridiplantae</taxon>
        <taxon>Streptophyta</taxon>
        <taxon>Embryophyta</taxon>
        <taxon>Tracheophyta</taxon>
        <taxon>Spermatophyta</taxon>
        <taxon>Magnoliopsida</taxon>
        <taxon>eudicotyledons</taxon>
        <taxon>Gunneridae</taxon>
        <taxon>Pentapetalae</taxon>
        <taxon>rosids</taxon>
        <taxon>fabids</taxon>
        <taxon>Celastrales</taxon>
        <taxon>Celastraceae</taxon>
        <taxon>Tripterygium</taxon>
    </lineage>
</organism>
<dbReference type="PANTHER" id="PTHR12947">
    <property type="entry name" value="AMSH-LIKE PROTEASE"/>
    <property type="match status" value="1"/>
</dbReference>
<dbReference type="GO" id="GO:0140492">
    <property type="term" value="F:metal-dependent deubiquitinase activity"/>
    <property type="evidence" value="ECO:0007669"/>
    <property type="project" value="InterPro"/>
</dbReference>
<keyword evidence="8" id="KW-0482">Metalloprotease</keyword>
<keyword evidence="3" id="KW-0645">Protease</keyword>
<accession>A0A7J7DJR5</accession>
<evidence type="ECO:0000256" key="4">
    <source>
        <dbReference type="ARBA" id="ARBA00022723"/>
    </source>
</evidence>
<dbReference type="GO" id="GO:0061578">
    <property type="term" value="F:K63-linked deubiquitinase activity"/>
    <property type="evidence" value="ECO:0007669"/>
    <property type="project" value="InterPro"/>
</dbReference>
<dbReference type="Proteomes" id="UP000593562">
    <property type="component" value="Unassembled WGS sequence"/>
</dbReference>
<evidence type="ECO:0000313" key="10">
    <source>
        <dbReference type="EMBL" id="KAF5746602.1"/>
    </source>
</evidence>
<evidence type="ECO:0000256" key="5">
    <source>
        <dbReference type="ARBA" id="ARBA00022786"/>
    </source>
</evidence>
<proteinExistence type="inferred from homology"/>
<feature type="domain" description="MPN" evidence="9">
    <location>
        <begin position="101"/>
        <end position="229"/>
    </location>
</feature>
<reference evidence="10 11" key="1">
    <citation type="journal article" date="2020" name="Nat. Commun.">
        <title>Genome of Tripterygium wilfordii and identification of cytochrome P450 involved in triptolide biosynthesis.</title>
        <authorList>
            <person name="Tu L."/>
            <person name="Su P."/>
            <person name="Zhang Z."/>
            <person name="Gao L."/>
            <person name="Wang J."/>
            <person name="Hu T."/>
            <person name="Zhou J."/>
            <person name="Zhang Y."/>
            <person name="Zhao Y."/>
            <person name="Liu Y."/>
            <person name="Song Y."/>
            <person name="Tong Y."/>
            <person name="Lu Y."/>
            <person name="Yang J."/>
            <person name="Xu C."/>
            <person name="Jia M."/>
            <person name="Peters R.J."/>
            <person name="Huang L."/>
            <person name="Gao W."/>
        </authorList>
    </citation>
    <scope>NUCLEOTIDE SEQUENCE [LARGE SCALE GENOMIC DNA]</scope>
    <source>
        <strain evidence="11">cv. XIE 37</strain>
        <tissue evidence="10">Leaf</tissue>
    </source>
</reference>
<dbReference type="SUPFAM" id="SSF102712">
    <property type="entry name" value="JAB1/MPN domain"/>
    <property type="match status" value="1"/>
</dbReference>
<evidence type="ECO:0000256" key="7">
    <source>
        <dbReference type="ARBA" id="ARBA00022833"/>
    </source>
</evidence>
<dbReference type="InterPro" id="IPR000555">
    <property type="entry name" value="JAMM/MPN+_dom"/>
</dbReference>
<dbReference type="FunCoup" id="A0A7J7DJR5">
    <property type="interactions" value="258"/>
</dbReference>
<dbReference type="GO" id="GO:0005768">
    <property type="term" value="C:endosome"/>
    <property type="evidence" value="ECO:0007669"/>
    <property type="project" value="TreeGrafter"/>
</dbReference>
<keyword evidence="7" id="KW-0862">Zinc</keyword>
<sequence>MSITDPCFRIIKEEESGLASFYPWDSTTSISSRESVCTTFVESQGKCQHVSVHSVTLSSPSPVLSCVQKEARNSHISHISVADSDTQSCNEPTALKVLQDVHISARLMEDFLELARENTEKDLETCGTLGAKLEEGTFYVTTLIVPKQESSSNSCQAMNDEEVFAIQNERSLSPVGWIHTHPSQSCFLSSIDLHTQYSYQVMVPEAFAIVMAPTDTSRTYGIFRLTDPGGMCVLKECQERGFYPHKEPEDGTPMYEQCSNVYKNSNLRFEIFDLR</sequence>
<comment type="similarity">
    <text evidence="2">Belongs to the peptidase M67C family.</text>
</comment>
<protein>
    <submittedName>
        <fullName evidence="10">AMSH-like ubiquitin thioesterase 2</fullName>
    </submittedName>
</protein>
<dbReference type="GO" id="GO:0070536">
    <property type="term" value="P:protein K63-linked deubiquitination"/>
    <property type="evidence" value="ECO:0007669"/>
    <property type="project" value="InterPro"/>
</dbReference>
<dbReference type="CDD" id="cd08066">
    <property type="entry name" value="MPN_AMSH_like"/>
    <property type="match status" value="1"/>
</dbReference>
<dbReference type="InterPro" id="IPR044098">
    <property type="entry name" value="STAMBP/STALP-like_MPN"/>
</dbReference>
<dbReference type="GO" id="GO:0046872">
    <property type="term" value="F:metal ion binding"/>
    <property type="evidence" value="ECO:0007669"/>
    <property type="project" value="UniProtKB-KW"/>
</dbReference>
<evidence type="ECO:0000256" key="2">
    <source>
        <dbReference type="ARBA" id="ARBA00010981"/>
    </source>
</evidence>
<evidence type="ECO:0000259" key="9">
    <source>
        <dbReference type="PROSITE" id="PS50249"/>
    </source>
</evidence>
<keyword evidence="6" id="KW-0378">Hydrolase</keyword>
<dbReference type="AlphaFoldDB" id="A0A7J7DJR5"/>
<name>A0A7J7DJR5_TRIWF</name>
<dbReference type="PANTHER" id="PTHR12947:SF13">
    <property type="entry name" value="FI19924P1"/>
    <property type="match status" value="1"/>
</dbReference>
<evidence type="ECO:0000256" key="8">
    <source>
        <dbReference type="ARBA" id="ARBA00023049"/>
    </source>
</evidence>
<dbReference type="PROSITE" id="PS50249">
    <property type="entry name" value="MPN"/>
    <property type="match status" value="1"/>
</dbReference>
<comment type="caution">
    <text evidence="10">The sequence shown here is derived from an EMBL/GenBank/DDBJ whole genome shotgun (WGS) entry which is preliminary data.</text>
</comment>
<keyword evidence="4" id="KW-0479">Metal-binding</keyword>
<evidence type="ECO:0000256" key="1">
    <source>
        <dbReference type="ARBA" id="ARBA00001947"/>
    </source>
</evidence>
<dbReference type="Gene3D" id="3.40.140.10">
    <property type="entry name" value="Cytidine Deaminase, domain 2"/>
    <property type="match status" value="1"/>
</dbReference>
<dbReference type="FunFam" id="3.40.140.10:FF:000046">
    <property type="entry name" value="AMSH-like ubiquitin thioesterase 2"/>
    <property type="match status" value="1"/>
</dbReference>
<dbReference type="Pfam" id="PF01398">
    <property type="entry name" value="JAB"/>
    <property type="match status" value="1"/>
</dbReference>
<dbReference type="SMART" id="SM00232">
    <property type="entry name" value="JAB_MPN"/>
    <property type="match status" value="1"/>
</dbReference>
<evidence type="ECO:0000256" key="3">
    <source>
        <dbReference type="ARBA" id="ARBA00022670"/>
    </source>
</evidence>
<dbReference type="GO" id="GO:0016020">
    <property type="term" value="C:membrane"/>
    <property type="evidence" value="ECO:0007669"/>
    <property type="project" value="TreeGrafter"/>
</dbReference>
<dbReference type="EMBL" id="JAAARO010000006">
    <property type="protein sequence ID" value="KAF5746602.1"/>
    <property type="molecule type" value="Genomic_DNA"/>
</dbReference>